<name>E3LJG0_CAERE</name>
<dbReference type="Gene3D" id="1.10.630.10">
    <property type="entry name" value="Cytochrome P450"/>
    <property type="match status" value="1"/>
</dbReference>
<dbReference type="PROSITE" id="PS00086">
    <property type="entry name" value="CYTOCHROME_P450"/>
    <property type="match status" value="1"/>
</dbReference>
<evidence type="ECO:0000256" key="3">
    <source>
        <dbReference type="ARBA" id="ARBA00022723"/>
    </source>
</evidence>
<dbReference type="InterPro" id="IPR002401">
    <property type="entry name" value="Cyt_P450_E_grp-I"/>
</dbReference>
<reference evidence="9" key="1">
    <citation type="submission" date="2007-07" db="EMBL/GenBank/DDBJ databases">
        <title>PCAP assembly of the Caenorhabditis remanei genome.</title>
        <authorList>
            <consortium name="The Caenorhabditis remanei Sequencing Consortium"/>
            <person name="Wilson R.K."/>
        </authorList>
    </citation>
    <scope>NUCLEOTIDE SEQUENCE [LARGE SCALE GENOMIC DNA]</scope>
    <source>
        <strain evidence="9">PB4641</strain>
    </source>
</reference>
<dbReference type="STRING" id="31234.E3LJG0"/>
<dbReference type="GO" id="GO:0005506">
    <property type="term" value="F:iron ion binding"/>
    <property type="evidence" value="ECO:0007669"/>
    <property type="project" value="InterPro"/>
</dbReference>
<dbReference type="InterPro" id="IPR001128">
    <property type="entry name" value="Cyt_P450"/>
</dbReference>
<evidence type="ECO:0000256" key="5">
    <source>
        <dbReference type="ARBA" id="ARBA00023004"/>
    </source>
</evidence>
<dbReference type="FunCoup" id="E3LJG0">
    <property type="interactions" value="8"/>
</dbReference>
<evidence type="ECO:0008006" key="11">
    <source>
        <dbReference type="Google" id="ProtNLM"/>
    </source>
</evidence>
<dbReference type="InParanoid" id="E3LJG0"/>
<dbReference type="GO" id="GO:0016712">
    <property type="term" value="F:oxidoreductase activity, acting on paired donors, with incorporation or reduction of molecular oxygen, reduced flavin or flavoprotein as one donor, and incorporation of one atom of oxygen"/>
    <property type="evidence" value="ECO:0007669"/>
    <property type="project" value="TreeGrafter"/>
</dbReference>
<evidence type="ECO:0000256" key="8">
    <source>
        <dbReference type="RuleBase" id="RU000461"/>
    </source>
</evidence>
<keyword evidence="7 8" id="KW-0349">Heme</keyword>
<proteinExistence type="inferred from homology"/>
<comment type="cofactor">
    <cofactor evidence="1 7">
        <name>heme</name>
        <dbReference type="ChEBI" id="CHEBI:30413"/>
    </cofactor>
</comment>
<keyword evidence="10" id="KW-1185">Reference proteome</keyword>
<accession>E3LJG0</accession>
<dbReference type="InterPro" id="IPR036396">
    <property type="entry name" value="Cyt_P450_sf"/>
</dbReference>
<dbReference type="PANTHER" id="PTHR24300">
    <property type="entry name" value="CYTOCHROME P450 508A4-RELATED"/>
    <property type="match status" value="1"/>
</dbReference>
<evidence type="ECO:0000313" key="10">
    <source>
        <dbReference type="Proteomes" id="UP000008281"/>
    </source>
</evidence>
<evidence type="ECO:0000313" key="9">
    <source>
        <dbReference type="EMBL" id="EFO94933.1"/>
    </source>
</evidence>
<organism evidence="10">
    <name type="scientific">Caenorhabditis remanei</name>
    <name type="common">Caenorhabditis vulgaris</name>
    <dbReference type="NCBI Taxonomy" id="31234"/>
    <lineage>
        <taxon>Eukaryota</taxon>
        <taxon>Metazoa</taxon>
        <taxon>Ecdysozoa</taxon>
        <taxon>Nematoda</taxon>
        <taxon>Chromadorea</taxon>
        <taxon>Rhabditida</taxon>
        <taxon>Rhabditina</taxon>
        <taxon>Rhabditomorpha</taxon>
        <taxon>Rhabditoidea</taxon>
        <taxon>Rhabditidae</taxon>
        <taxon>Peloderinae</taxon>
        <taxon>Caenorhabditis</taxon>
    </lineage>
</organism>
<evidence type="ECO:0000256" key="4">
    <source>
        <dbReference type="ARBA" id="ARBA00023002"/>
    </source>
</evidence>
<gene>
    <name evidence="9" type="ORF">CRE_09123</name>
</gene>
<dbReference type="PRINTS" id="PR00385">
    <property type="entry name" value="P450"/>
</dbReference>
<sequence length="516" mass="59202">MIAAILLTIVFIFLVFNLFRRTGRLPPGPTPLPLIGNIHQLAYQVWRRKGIVAALNYYRKKYGNVYTIWLGPMPTVSITNYDMAHDVFIKNGKKCYDRQLAPILEHMTGGLGLLAANGENWAEMRRFTLLAFRRMGVGSGLIEKRIMNELNGRFKHLQGSNFIVVLILRCSELDAEIAKNGKVIVPVDFFDLTVGSVINSVLVGKRFDENTKDEFLTIKKLFDASTETFNLFDLNVPVWLLKWFFPSRFQLTWDARHNILNHVSKEAFERLKQLDSGKHDIDSKEPNDLVDCFLLKMREEREKGPDGHTGYTMEALKFVLHDLWLAGQGTTATTLYVGFMKLVNHPDVMLRIREELIRITQNSRDLTLQDRPKTPFLNATIAEIQRFTSVLNVNFWRINHETIKFKGYEIESGCMLTAQVGALHVNEELFENPEKFDPERFMRNEKLLQQTIPFGIGKRSCVGEQLARSELYLVFGNLLLRYDVKAHGATPTNEDVFPYSSAKLPDTTGKFEFAKL</sequence>
<dbReference type="AlphaFoldDB" id="E3LJG0"/>
<dbReference type="Pfam" id="PF00067">
    <property type="entry name" value="p450"/>
    <property type="match status" value="1"/>
</dbReference>
<dbReference type="EMBL" id="DS268409">
    <property type="protein sequence ID" value="EFO94933.1"/>
    <property type="molecule type" value="Genomic_DNA"/>
</dbReference>
<dbReference type="InterPro" id="IPR017972">
    <property type="entry name" value="Cyt_P450_CS"/>
</dbReference>
<feature type="binding site" description="axial binding residue" evidence="7">
    <location>
        <position position="461"/>
    </location>
    <ligand>
        <name>heme</name>
        <dbReference type="ChEBI" id="CHEBI:30413"/>
    </ligand>
    <ligandPart>
        <name>Fe</name>
        <dbReference type="ChEBI" id="CHEBI:18248"/>
    </ligandPart>
</feature>
<dbReference type="PANTHER" id="PTHR24300:SF105">
    <property type="entry name" value="CYTOCHROME P450 FAMILY"/>
    <property type="match status" value="1"/>
</dbReference>
<evidence type="ECO:0000256" key="6">
    <source>
        <dbReference type="ARBA" id="ARBA00023033"/>
    </source>
</evidence>
<dbReference type="GO" id="GO:0020037">
    <property type="term" value="F:heme binding"/>
    <property type="evidence" value="ECO:0007669"/>
    <property type="project" value="InterPro"/>
</dbReference>
<evidence type="ECO:0000256" key="1">
    <source>
        <dbReference type="ARBA" id="ARBA00001971"/>
    </source>
</evidence>
<protein>
    <recommendedName>
        <fullName evidence="11">CYtochrome P450 family</fullName>
    </recommendedName>
</protein>
<comment type="similarity">
    <text evidence="2 8">Belongs to the cytochrome P450 family.</text>
</comment>
<dbReference type="GO" id="GO:0005737">
    <property type="term" value="C:cytoplasm"/>
    <property type="evidence" value="ECO:0007669"/>
    <property type="project" value="TreeGrafter"/>
</dbReference>
<dbReference type="InterPro" id="IPR050182">
    <property type="entry name" value="Cytochrome_P450_fam2"/>
</dbReference>
<keyword evidence="6 8" id="KW-0503">Monooxygenase</keyword>
<dbReference type="OrthoDB" id="1055148at2759"/>
<dbReference type="CDD" id="cd20617">
    <property type="entry name" value="CYP1_2-like"/>
    <property type="match status" value="1"/>
</dbReference>
<dbReference type="eggNOG" id="KOG0156">
    <property type="taxonomic scope" value="Eukaryota"/>
</dbReference>
<dbReference type="FunFam" id="1.10.630.10:FF:000036">
    <property type="entry name" value="CYtochrome P450 family"/>
    <property type="match status" value="1"/>
</dbReference>
<evidence type="ECO:0000256" key="2">
    <source>
        <dbReference type="ARBA" id="ARBA00010617"/>
    </source>
</evidence>
<dbReference type="GO" id="GO:0006805">
    <property type="term" value="P:xenobiotic metabolic process"/>
    <property type="evidence" value="ECO:0007669"/>
    <property type="project" value="TreeGrafter"/>
</dbReference>
<dbReference type="Proteomes" id="UP000008281">
    <property type="component" value="Unassembled WGS sequence"/>
</dbReference>
<dbReference type="PRINTS" id="PR00463">
    <property type="entry name" value="EP450I"/>
</dbReference>
<dbReference type="HOGENOM" id="CLU_001570_22_3_1"/>
<keyword evidence="4 8" id="KW-0560">Oxidoreductase</keyword>
<dbReference type="OMA" id="QFPFDMD"/>
<dbReference type="SUPFAM" id="SSF48264">
    <property type="entry name" value="Cytochrome P450"/>
    <property type="match status" value="1"/>
</dbReference>
<keyword evidence="3 7" id="KW-0479">Metal-binding</keyword>
<dbReference type="GO" id="GO:0006082">
    <property type="term" value="P:organic acid metabolic process"/>
    <property type="evidence" value="ECO:0007669"/>
    <property type="project" value="TreeGrafter"/>
</dbReference>
<keyword evidence="5 7" id="KW-0408">Iron</keyword>
<evidence type="ECO:0000256" key="7">
    <source>
        <dbReference type="PIRSR" id="PIRSR602401-1"/>
    </source>
</evidence>